<evidence type="ECO:0000313" key="3">
    <source>
        <dbReference type="Proteomes" id="UP000605733"/>
    </source>
</evidence>
<feature type="compositionally biased region" description="Acidic residues" evidence="1">
    <location>
        <begin position="60"/>
        <end position="69"/>
    </location>
</feature>
<accession>A0ABQ1WC50</accession>
<gene>
    <name evidence="2" type="ORF">GCM10011532_01840</name>
</gene>
<evidence type="ECO:0000313" key="2">
    <source>
        <dbReference type="EMBL" id="GGG22450.1"/>
    </source>
</evidence>
<evidence type="ECO:0000256" key="1">
    <source>
        <dbReference type="SAM" id="MobiDB-lite"/>
    </source>
</evidence>
<protein>
    <recommendedName>
        <fullName evidence="4">Lipoprotein</fullName>
    </recommendedName>
</protein>
<evidence type="ECO:0008006" key="4">
    <source>
        <dbReference type="Google" id="ProtNLM"/>
    </source>
</evidence>
<keyword evidence="3" id="KW-1185">Reference proteome</keyword>
<reference evidence="3" key="1">
    <citation type="journal article" date="2019" name="Int. J. Syst. Evol. Microbiol.">
        <title>The Global Catalogue of Microorganisms (GCM) 10K type strain sequencing project: providing services to taxonomists for standard genome sequencing and annotation.</title>
        <authorList>
            <consortium name="The Broad Institute Genomics Platform"/>
            <consortium name="The Broad Institute Genome Sequencing Center for Infectious Disease"/>
            <person name="Wu L."/>
            <person name="Ma J."/>
        </authorList>
    </citation>
    <scope>NUCLEOTIDE SEQUENCE [LARGE SCALE GENOMIC DNA]</scope>
    <source>
        <strain evidence="3">CGMCC 1.15422</strain>
    </source>
</reference>
<organism evidence="2 3">
    <name type="scientific">Christiangramia forsetii</name>
    <dbReference type="NCBI Taxonomy" id="411153"/>
    <lineage>
        <taxon>Bacteria</taxon>
        <taxon>Pseudomonadati</taxon>
        <taxon>Bacteroidota</taxon>
        <taxon>Flavobacteriia</taxon>
        <taxon>Flavobacteriales</taxon>
        <taxon>Flavobacteriaceae</taxon>
        <taxon>Christiangramia</taxon>
    </lineage>
</organism>
<feature type="region of interest" description="Disordered" evidence="1">
    <location>
        <begin position="21"/>
        <end position="78"/>
    </location>
</feature>
<dbReference type="EMBL" id="BMIX01000001">
    <property type="protein sequence ID" value="GGG22450.1"/>
    <property type="molecule type" value="Genomic_DNA"/>
</dbReference>
<dbReference type="PROSITE" id="PS51257">
    <property type="entry name" value="PROKAR_LIPOPROTEIN"/>
    <property type="match status" value="1"/>
</dbReference>
<feature type="compositionally biased region" description="Polar residues" evidence="1">
    <location>
        <begin position="28"/>
        <end position="38"/>
    </location>
</feature>
<dbReference type="RefSeq" id="WP_011710568.1">
    <property type="nucleotide sequence ID" value="NZ_BMIX01000001.1"/>
</dbReference>
<dbReference type="Proteomes" id="UP000605733">
    <property type="component" value="Unassembled WGS sequence"/>
</dbReference>
<name>A0ABQ1WC50_9FLAO</name>
<proteinExistence type="predicted"/>
<sequence>MRIPIILLCLFLSITSCNDSKKEKDSEATSSQNESIEINNDKDTSNRDQPLDRNNPNSQNEDDTEDVPEENTTKSSGAISGVYVKNDHLEDTSCKCFCIDVSTSGSSELCLKEDDLYIKARFQPNGNNIDIYYSGKSARTSNEEIPWDEFETGTPIAVLNPTANGFKLDWKGFSINGEIAIDYALYGKKTLEGSYKKK</sequence>
<comment type="caution">
    <text evidence="2">The sequence shown here is derived from an EMBL/GenBank/DDBJ whole genome shotgun (WGS) entry which is preliminary data.</text>
</comment>
<feature type="compositionally biased region" description="Basic and acidic residues" evidence="1">
    <location>
        <begin position="39"/>
        <end position="51"/>
    </location>
</feature>